<dbReference type="GO" id="GO:0016407">
    <property type="term" value="F:acetyltransferase activity"/>
    <property type="evidence" value="ECO:0007669"/>
    <property type="project" value="InterPro"/>
</dbReference>
<dbReference type="Pfam" id="PF12464">
    <property type="entry name" value="Mac"/>
    <property type="match status" value="1"/>
</dbReference>
<comment type="caution">
    <text evidence="4">The sequence shown here is derived from an EMBL/GenBank/DDBJ whole genome shotgun (WGS) entry which is preliminary data.</text>
</comment>
<dbReference type="SUPFAM" id="SSF51161">
    <property type="entry name" value="Trimeric LpxA-like enzymes"/>
    <property type="match status" value="1"/>
</dbReference>
<evidence type="ECO:0000256" key="1">
    <source>
        <dbReference type="ARBA" id="ARBA00007274"/>
    </source>
</evidence>
<feature type="domain" description="Maltose/galactoside acetyltransferase" evidence="3">
    <location>
        <begin position="8"/>
        <end position="57"/>
    </location>
</feature>
<dbReference type="GO" id="GO:0005829">
    <property type="term" value="C:cytosol"/>
    <property type="evidence" value="ECO:0007669"/>
    <property type="project" value="TreeGrafter"/>
</dbReference>
<dbReference type="AlphaFoldDB" id="A0A6L5YWA7"/>
<keyword evidence="5" id="KW-1185">Reference proteome</keyword>
<dbReference type="GO" id="GO:0008374">
    <property type="term" value="F:O-acyltransferase activity"/>
    <property type="evidence" value="ECO:0007669"/>
    <property type="project" value="TreeGrafter"/>
</dbReference>
<name>A0A6L5YWA7_9FIRM</name>
<dbReference type="InterPro" id="IPR051159">
    <property type="entry name" value="Hexapeptide_acetyltransf"/>
</dbReference>
<dbReference type="InterPro" id="IPR024688">
    <property type="entry name" value="Mac_dom"/>
</dbReference>
<proteinExistence type="inferred from homology"/>
<dbReference type="Gene3D" id="2.160.10.10">
    <property type="entry name" value="Hexapeptide repeat proteins"/>
    <property type="match status" value="1"/>
</dbReference>
<dbReference type="PANTHER" id="PTHR23416:SF23">
    <property type="entry name" value="ACETYLTRANSFERASE C18B11.09C-RELATED"/>
    <property type="match status" value="1"/>
</dbReference>
<evidence type="ECO:0000256" key="2">
    <source>
        <dbReference type="ARBA" id="ARBA00022679"/>
    </source>
</evidence>
<dbReference type="PANTHER" id="PTHR23416">
    <property type="entry name" value="SIALIC ACID SYNTHASE-RELATED"/>
    <property type="match status" value="1"/>
</dbReference>
<dbReference type="RefSeq" id="WP_154430990.1">
    <property type="nucleotide sequence ID" value="NZ_VUNI01000036.1"/>
</dbReference>
<accession>A0A6L5YWA7</accession>
<sequence>MEKTNHEKMLDKEEYFPDQELADLAYECSEGLQLINSQPPRSEERQMFLQKFFGSIGSHVTIKGNFNCDYGKNIYIGSGTIIN</sequence>
<dbReference type="InterPro" id="IPR011004">
    <property type="entry name" value="Trimer_LpxA-like_sf"/>
</dbReference>
<gene>
    <name evidence="4" type="ORF">FYJ75_13735</name>
</gene>
<evidence type="ECO:0000313" key="5">
    <source>
        <dbReference type="Proteomes" id="UP000474024"/>
    </source>
</evidence>
<keyword evidence="2" id="KW-0808">Transferase</keyword>
<dbReference type="Proteomes" id="UP000474024">
    <property type="component" value="Unassembled WGS sequence"/>
</dbReference>
<protein>
    <recommendedName>
        <fullName evidence="3">Maltose/galactoside acetyltransferase domain-containing protein</fullName>
    </recommendedName>
</protein>
<evidence type="ECO:0000313" key="4">
    <source>
        <dbReference type="EMBL" id="MST76031.1"/>
    </source>
</evidence>
<evidence type="ECO:0000259" key="3">
    <source>
        <dbReference type="Pfam" id="PF12464"/>
    </source>
</evidence>
<reference evidence="4 5" key="1">
    <citation type="submission" date="2019-08" db="EMBL/GenBank/DDBJ databases">
        <title>In-depth cultivation of the pig gut microbiome towards novel bacterial diversity and tailored functional studies.</title>
        <authorList>
            <person name="Wylensek D."/>
            <person name="Hitch T.C.A."/>
            <person name="Clavel T."/>
        </authorList>
    </citation>
    <scope>NUCLEOTIDE SEQUENCE [LARGE SCALE GENOMIC DNA]</scope>
    <source>
        <strain evidence="4 5">MUC/MUC-530-WT-4D</strain>
    </source>
</reference>
<dbReference type="EMBL" id="VUNI01000036">
    <property type="protein sequence ID" value="MST76031.1"/>
    <property type="molecule type" value="Genomic_DNA"/>
</dbReference>
<comment type="similarity">
    <text evidence="1">Belongs to the transferase hexapeptide repeat family.</text>
</comment>
<organism evidence="4 5">
    <name type="scientific">Roseburia porci</name>
    <dbReference type="NCBI Taxonomy" id="2605790"/>
    <lineage>
        <taxon>Bacteria</taxon>
        <taxon>Bacillati</taxon>
        <taxon>Bacillota</taxon>
        <taxon>Clostridia</taxon>
        <taxon>Lachnospirales</taxon>
        <taxon>Lachnospiraceae</taxon>
        <taxon>Roseburia</taxon>
    </lineage>
</organism>